<feature type="domain" description="DUF7852" evidence="1">
    <location>
        <begin position="61"/>
        <end position="135"/>
    </location>
</feature>
<dbReference type="AlphaFoldDB" id="A0A401UMJ9"/>
<dbReference type="Pfam" id="PF25250">
    <property type="entry name" value="DUF7852"/>
    <property type="match status" value="1"/>
</dbReference>
<dbReference type="Proteomes" id="UP000287872">
    <property type="component" value="Unassembled WGS sequence"/>
</dbReference>
<dbReference type="EMBL" id="BHYK01000012">
    <property type="protein sequence ID" value="GCD10759.1"/>
    <property type="molecule type" value="Genomic_DNA"/>
</dbReference>
<keyword evidence="3" id="KW-1185">Reference proteome</keyword>
<name>A0A401UMJ9_9CLOT</name>
<evidence type="ECO:0000313" key="2">
    <source>
        <dbReference type="EMBL" id="GCD10759.1"/>
    </source>
</evidence>
<accession>A0A401UMJ9</accession>
<evidence type="ECO:0000313" key="3">
    <source>
        <dbReference type="Proteomes" id="UP000287872"/>
    </source>
</evidence>
<evidence type="ECO:0000259" key="1">
    <source>
        <dbReference type="Pfam" id="PF25250"/>
    </source>
</evidence>
<reference evidence="2 3" key="1">
    <citation type="submission" date="2018-11" db="EMBL/GenBank/DDBJ databases">
        <title>Genome sequencing and assembly of Clostridium tagluense strain A121.</title>
        <authorList>
            <person name="Murakami T."/>
            <person name="Segawa T."/>
            <person name="Shcherbakova V.A."/>
            <person name="Mori H."/>
            <person name="Yoshimura Y."/>
        </authorList>
    </citation>
    <scope>NUCLEOTIDE SEQUENCE [LARGE SCALE GENOMIC DNA]</scope>
    <source>
        <strain evidence="2 3">A121</strain>
    </source>
</reference>
<dbReference type="RefSeq" id="WP_125001950.1">
    <property type="nucleotide sequence ID" value="NZ_BHYK01000012.1"/>
</dbReference>
<dbReference type="NCBIfam" id="NF045794">
    <property type="entry name" value="CsxC_fam"/>
    <property type="match status" value="1"/>
</dbReference>
<gene>
    <name evidence="2" type="ORF">Ctaglu_23820</name>
</gene>
<protein>
    <recommendedName>
        <fullName evidence="1">DUF7852 domain-containing protein</fullName>
    </recommendedName>
</protein>
<dbReference type="InterPro" id="IPR054845">
    <property type="entry name" value="Exosporium_prot_C"/>
</dbReference>
<comment type="caution">
    <text evidence="2">The sequence shown here is derived from an EMBL/GenBank/DDBJ whole genome shotgun (WGS) entry which is preliminary data.</text>
</comment>
<organism evidence="2 3">
    <name type="scientific">Clostridium tagluense</name>
    <dbReference type="NCBI Taxonomy" id="360422"/>
    <lineage>
        <taxon>Bacteria</taxon>
        <taxon>Bacillati</taxon>
        <taxon>Bacillota</taxon>
        <taxon>Clostridia</taxon>
        <taxon>Eubacteriales</taxon>
        <taxon>Clostridiaceae</taxon>
        <taxon>Clostridium</taxon>
    </lineage>
</organism>
<sequence>MNIDSKLNQENQINTGNDSYIADIADCCLKNNHCATVTTQAETITEEIDVIPTVICPGNTVVKLPVVLAETKIIIPVEATITFDQVVMEIKRTKKNVFLTQSRLIPFSQDSRTGTGILFIAGFVRKNIEYATQTCPSGTSTNVCGDIRHCTVQVPFNFTTRVTFLRPPVFNENTTPSEIEFFTDKVEGCDNCTDSVLGRNPCDQSFFITEFYNEKPYVELVRADVTEVDIHTNPISSCETPTEQRVTQLTEKIVINLTLKVLQNQQVRVTAV</sequence>
<dbReference type="OrthoDB" id="2381017at2"/>
<proteinExistence type="predicted"/>
<dbReference type="InterPro" id="IPR057174">
    <property type="entry name" value="DUF7852"/>
</dbReference>